<dbReference type="EMBL" id="JXAL01000003">
    <property type="protein sequence ID" value="KIL36971.1"/>
    <property type="molecule type" value="Genomic_DNA"/>
</dbReference>
<evidence type="ECO:0000313" key="1">
    <source>
        <dbReference type="EMBL" id="KIL36971.1"/>
    </source>
</evidence>
<name>A0ABR5A7D9_9BACL</name>
<protein>
    <submittedName>
        <fullName evidence="1">Uncharacterized protein</fullName>
    </submittedName>
</protein>
<accession>A0ABR5A7D9</accession>
<keyword evidence="2" id="KW-1185">Reference proteome</keyword>
<organism evidence="1 2">
    <name type="scientific">Cohnella kolymensis</name>
    <dbReference type="NCBI Taxonomy" id="1590652"/>
    <lineage>
        <taxon>Bacteria</taxon>
        <taxon>Bacillati</taxon>
        <taxon>Bacillota</taxon>
        <taxon>Bacilli</taxon>
        <taxon>Bacillales</taxon>
        <taxon>Paenibacillaceae</taxon>
        <taxon>Cohnella</taxon>
    </lineage>
</organism>
<evidence type="ECO:0000313" key="2">
    <source>
        <dbReference type="Proteomes" id="UP000054526"/>
    </source>
</evidence>
<reference evidence="1 2" key="1">
    <citation type="submission" date="2014-12" db="EMBL/GenBank/DDBJ databases">
        <title>Draft genome sequence of Cohnella kolymensis strain B-2846.</title>
        <authorList>
            <person name="Karlyshev A.V."/>
            <person name="Kudryashova E.B."/>
        </authorList>
    </citation>
    <scope>NUCLEOTIDE SEQUENCE [LARGE SCALE GENOMIC DNA]</scope>
    <source>
        <strain evidence="1 2">VKM B-2846</strain>
    </source>
</reference>
<sequence>MRSDVFRKKDIVASPAGVELLQRKFSEDRQRLINIIFRDIPEPPFIICIPLDYRKHIMPAARINYDRNEFHIQYGEYSVCVQPSRHTPMFQEVSRLYSEGCTRQQIWNSAFRHFRTGLSEYHPSSLLLLLLELAREGECHAGDDTD</sequence>
<gene>
    <name evidence="1" type="ORF">SD71_04535</name>
</gene>
<comment type="caution">
    <text evidence="1">The sequence shown here is derived from an EMBL/GenBank/DDBJ whole genome shotgun (WGS) entry which is preliminary data.</text>
</comment>
<proteinExistence type="predicted"/>
<dbReference type="Proteomes" id="UP000054526">
    <property type="component" value="Unassembled WGS sequence"/>
</dbReference>